<keyword evidence="4" id="KW-0130">Cell adhesion</keyword>
<feature type="signal peptide" evidence="10">
    <location>
        <begin position="1"/>
        <end position="21"/>
    </location>
</feature>
<evidence type="ECO:0000256" key="4">
    <source>
        <dbReference type="ARBA" id="ARBA00022889"/>
    </source>
</evidence>
<dbReference type="InterPro" id="IPR058759">
    <property type="entry name" value="Pilin_mycobact"/>
</dbReference>
<evidence type="ECO:0000256" key="3">
    <source>
        <dbReference type="ARBA" id="ARBA00022729"/>
    </source>
</evidence>
<keyword evidence="5" id="KW-0281">Fimbrium</keyword>
<dbReference type="Proteomes" id="UP000001574">
    <property type="component" value="Chromosome"/>
</dbReference>
<comment type="similarity">
    <text evidence="6">Belongs to the mycobacterial pilin family.</text>
</comment>
<dbReference type="Pfam" id="PF26380">
    <property type="entry name" value="Pilin_Mycobact"/>
    <property type="match status" value="1"/>
</dbReference>
<dbReference type="HOGENOM" id="CLU_1990213_0_0_11"/>
<evidence type="ECO:0000256" key="8">
    <source>
        <dbReference type="ARBA" id="ARBA00093801"/>
    </source>
</evidence>
<evidence type="ECO:0000256" key="7">
    <source>
        <dbReference type="ARBA" id="ARBA00093787"/>
    </source>
</evidence>
<comment type="subunit">
    <text evidence="7">Forms a homomer composed of subunits assembled in a large structure.</text>
</comment>
<dbReference type="RefSeq" id="WP_011724026.1">
    <property type="nucleotide sequence ID" value="NC_008595.1"/>
</dbReference>
<dbReference type="AlphaFoldDB" id="A0A0H2ZV77"/>
<feature type="compositionally biased region" description="Gly residues" evidence="9">
    <location>
        <begin position="74"/>
        <end position="83"/>
    </location>
</feature>
<dbReference type="KEGG" id="mav:MAV_1245"/>
<organism evidence="11 12">
    <name type="scientific">Mycobacterium avium (strain 104)</name>
    <dbReference type="NCBI Taxonomy" id="243243"/>
    <lineage>
        <taxon>Bacteria</taxon>
        <taxon>Bacillati</taxon>
        <taxon>Actinomycetota</taxon>
        <taxon>Actinomycetes</taxon>
        <taxon>Mycobacteriales</taxon>
        <taxon>Mycobacteriaceae</taxon>
        <taxon>Mycobacterium</taxon>
        <taxon>Mycobacterium avium complex (MAC)</taxon>
    </lineage>
</organism>
<gene>
    <name evidence="11" type="ordered locus">MAV_1245</name>
</gene>
<feature type="region of interest" description="Disordered" evidence="9">
    <location>
        <begin position="69"/>
        <end position="100"/>
    </location>
</feature>
<evidence type="ECO:0000256" key="2">
    <source>
        <dbReference type="ARBA" id="ARBA00018586"/>
    </source>
</evidence>
<evidence type="ECO:0000256" key="10">
    <source>
        <dbReference type="SAM" id="SignalP"/>
    </source>
</evidence>
<accession>A0A0H2ZV77</accession>
<protein>
    <recommendedName>
        <fullName evidence="2">Pilin</fullName>
    </recommendedName>
    <alternativeName>
        <fullName evidence="8">Pili structural subunit</fullName>
    </alternativeName>
</protein>
<evidence type="ECO:0000256" key="6">
    <source>
        <dbReference type="ARBA" id="ARBA00093784"/>
    </source>
</evidence>
<evidence type="ECO:0000313" key="12">
    <source>
        <dbReference type="Proteomes" id="UP000001574"/>
    </source>
</evidence>
<proteinExistence type="inferred from homology"/>
<evidence type="ECO:0000313" key="11">
    <source>
        <dbReference type="EMBL" id="ABK66399.1"/>
    </source>
</evidence>
<evidence type="ECO:0000256" key="5">
    <source>
        <dbReference type="ARBA" id="ARBA00023263"/>
    </source>
</evidence>
<name>A0A0H2ZV77_MYCA1</name>
<keyword evidence="3 10" id="KW-0732">Signal</keyword>
<evidence type="ECO:0000256" key="1">
    <source>
        <dbReference type="ARBA" id="ARBA00004561"/>
    </source>
</evidence>
<dbReference type="GeneID" id="91489594"/>
<dbReference type="EMBL" id="CP000479">
    <property type="protein sequence ID" value="ABK66399.1"/>
    <property type="molecule type" value="Genomic_DNA"/>
</dbReference>
<reference evidence="11 12" key="1">
    <citation type="submission" date="2006-10" db="EMBL/GenBank/DDBJ databases">
        <authorList>
            <person name="Fleischmann R.D."/>
            <person name="Dodson R.J."/>
            <person name="Haft D.H."/>
            <person name="Merkel J.S."/>
            <person name="Nelson W.C."/>
            <person name="Fraser C.M."/>
        </authorList>
    </citation>
    <scope>NUCLEOTIDE SEQUENCE [LARGE SCALE GENOMIC DNA]</scope>
    <source>
        <strain evidence="11 12">104</strain>
    </source>
</reference>
<sequence>MTTEKRTAGWAASVVAGGALAMSVVGLAGGPVAAAAPAPAPTGHWCPGDPWNPSWGNVLDWDWHQCHDWQHPGGPTGPAGWGPWGPPPAWAPPPPPQPAWAPGAQMMWNPTGAGNWGIWNNGVWTPL</sequence>
<feature type="chain" id="PRO_5038878860" description="Pilin" evidence="10">
    <location>
        <begin position="22"/>
        <end position="127"/>
    </location>
</feature>
<evidence type="ECO:0000256" key="9">
    <source>
        <dbReference type="SAM" id="MobiDB-lite"/>
    </source>
</evidence>
<comment type="subcellular location">
    <subcellularLocation>
        <location evidence="1">Fimbrium</location>
    </subcellularLocation>
</comment>
<feature type="compositionally biased region" description="Pro residues" evidence="9">
    <location>
        <begin position="84"/>
        <end position="99"/>
    </location>
</feature>